<dbReference type="SUPFAM" id="SSF50729">
    <property type="entry name" value="PH domain-like"/>
    <property type="match status" value="1"/>
</dbReference>
<evidence type="ECO:0000259" key="6">
    <source>
        <dbReference type="Pfam" id="PF00168"/>
    </source>
</evidence>
<dbReference type="GO" id="GO:0016316">
    <property type="term" value="F:phosphatidylinositol-3,4-bisphosphate 4-phosphatase activity"/>
    <property type="evidence" value="ECO:0007669"/>
    <property type="project" value="UniProtKB-EC"/>
</dbReference>
<dbReference type="GO" id="GO:0005737">
    <property type="term" value="C:cytoplasm"/>
    <property type="evidence" value="ECO:0007669"/>
    <property type="project" value="TreeGrafter"/>
</dbReference>
<dbReference type="InterPro" id="IPR039034">
    <property type="entry name" value="INPP4"/>
</dbReference>
<gene>
    <name evidence="8" type="ORF">BSL78_13394</name>
</gene>
<dbReference type="PANTHER" id="PTHR12187:SF11">
    <property type="entry name" value="PHOSPHATIDYLINOSITOL-3,4-BISPHOSPHATE 4-PHOSPHATASE"/>
    <property type="match status" value="1"/>
</dbReference>
<dbReference type="Proteomes" id="UP000230750">
    <property type="component" value="Unassembled WGS sequence"/>
</dbReference>
<evidence type="ECO:0000259" key="7">
    <source>
        <dbReference type="Pfam" id="PF00169"/>
    </source>
</evidence>
<dbReference type="EMBL" id="MRZV01000450">
    <property type="protein sequence ID" value="PIK49718.1"/>
    <property type="molecule type" value="Genomic_DNA"/>
</dbReference>
<reference evidence="8 9" key="1">
    <citation type="journal article" date="2017" name="PLoS Biol.">
        <title>The sea cucumber genome provides insights into morphological evolution and visceral regeneration.</title>
        <authorList>
            <person name="Zhang X."/>
            <person name="Sun L."/>
            <person name="Yuan J."/>
            <person name="Sun Y."/>
            <person name="Gao Y."/>
            <person name="Zhang L."/>
            <person name="Li S."/>
            <person name="Dai H."/>
            <person name="Hamel J.F."/>
            <person name="Liu C."/>
            <person name="Yu Y."/>
            <person name="Liu S."/>
            <person name="Lin W."/>
            <person name="Guo K."/>
            <person name="Jin S."/>
            <person name="Xu P."/>
            <person name="Storey K.B."/>
            <person name="Huan P."/>
            <person name="Zhang T."/>
            <person name="Zhou Y."/>
            <person name="Zhang J."/>
            <person name="Lin C."/>
            <person name="Li X."/>
            <person name="Xing L."/>
            <person name="Huo D."/>
            <person name="Sun M."/>
            <person name="Wang L."/>
            <person name="Mercier A."/>
            <person name="Li F."/>
            <person name="Yang H."/>
            <person name="Xiang J."/>
        </authorList>
    </citation>
    <scope>NUCLEOTIDE SEQUENCE [LARGE SCALE GENOMIC DNA]</scope>
    <source>
        <strain evidence="8">Shaxun</strain>
        <tissue evidence="8">Muscle</tissue>
    </source>
</reference>
<dbReference type="OrthoDB" id="10055808at2759"/>
<dbReference type="Pfam" id="PF00169">
    <property type="entry name" value="PH"/>
    <property type="match status" value="1"/>
</dbReference>
<dbReference type="InterPro" id="IPR001849">
    <property type="entry name" value="PH_domain"/>
</dbReference>
<accession>A0A2G8KP45</accession>
<evidence type="ECO:0000256" key="5">
    <source>
        <dbReference type="ARBA" id="ARBA00023098"/>
    </source>
</evidence>
<evidence type="ECO:0000256" key="4">
    <source>
        <dbReference type="ARBA" id="ARBA00022801"/>
    </source>
</evidence>
<dbReference type="Gene3D" id="2.60.40.150">
    <property type="entry name" value="C2 domain"/>
    <property type="match status" value="1"/>
</dbReference>
<evidence type="ECO:0000313" key="9">
    <source>
        <dbReference type="Proteomes" id="UP000230750"/>
    </source>
</evidence>
<keyword evidence="9" id="KW-1185">Reference proteome</keyword>
<dbReference type="SUPFAM" id="SSF49562">
    <property type="entry name" value="C2 domain (Calcium/lipid-binding domain, CaLB)"/>
    <property type="match status" value="1"/>
</dbReference>
<comment type="caution">
    <text evidence="8">The sequence shown here is derived from an EMBL/GenBank/DDBJ whole genome shotgun (WGS) entry which is preliminary data.</text>
</comment>
<dbReference type="InterPro" id="IPR035892">
    <property type="entry name" value="C2_domain_sf"/>
</dbReference>
<dbReference type="InterPro" id="IPR000008">
    <property type="entry name" value="C2_dom"/>
</dbReference>
<dbReference type="Gene3D" id="2.30.29.30">
    <property type="entry name" value="Pleckstrin-homology domain (PH domain)/Phosphotyrosine-binding domain (PTB)"/>
    <property type="match status" value="1"/>
</dbReference>
<evidence type="ECO:0000256" key="2">
    <source>
        <dbReference type="ARBA" id="ARBA00006306"/>
    </source>
</evidence>
<proteinExistence type="inferred from homology"/>
<name>A0A2G8KP45_STIJA</name>
<dbReference type="STRING" id="307972.A0A2G8KP45"/>
<feature type="domain" description="PH" evidence="7">
    <location>
        <begin position="44"/>
        <end position="118"/>
    </location>
</feature>
<dbReference type="Pfam" id="PF00168">
    <property type="entry name" value="C2"/>
    <property type="match status" value="1"/>
</dbReference>
<evidence type="ECO:0000256" key="1">
    <source>
        <dbReference type="ARBA" id="ARBA00004847"/>
    </source>
</evidence>
<dbReference type="EC" id="3.1.3.66" evidence="3"/>
<dbReference type="PANTHER" id="PTHR12187">
    <property type="entry name" value="AGAP000124-PA"/>
    <property type="match status" value="1"/>
</dbReference>
<dbReference type="AlphaFoldDB" id="A0A2G8KP45"/>
<comment type="pathway">
    <text evidence="1">Signal transduction; phosphatidylinositol signaling pathway.</text>
</comment>
<evidence type="ECO:0000256" key="3">
    <source>
        <dbReference type="ARBA" id="ARBA00013037"/>
    </source>
</evidence>
<organism evidence="8 9">
    <name type="scientific">Stichopus japonicus</name>
    <name type="common">Sea cucumber</name>
    <dbReference type="NCBI Taxonomy" id="307972"/>
    <lineage>
        <taxon>Eukaryota</taxon>
        <taxon>Metazoa</taxon>
        <taxon>Echinodermata</taxon>
        <taxon>Eleutherozoa</taxon>
        <taxon>Echinozoa</taxon>
        <taxon>Holothuroidea</taxon>
        <taxon>Aspidochirotacea</taxon>
        <taxon>Aspidochirotida</taxon>
        <taxon>Stichopodidae</taxon>
        <taxon>Apostichopus</taxon>
    </lineage>
</organism>
<protein>
    <recommendedName>
        <fullName evidence="3">phosphatidylinositol-3,4-bisphosphate 4-phosphatase</fullName>
        <ecNumber evidence="3">3.1.3.66</ecNumber>
    </recommendedName>
</protein>
<dbReference type="InterPro" id="IPR011993">
    <property type="entry name" value="PH-like_dom_sf"/>
</dbReference>
<sequence length="238" mass="27183">MGEWVLYRYGKQGQDTFMFVLIQKAYFAVPVCKSHPVHLYLYHAFSEKWCRLRGNLLFYFKGRDLSSGPQGVIVLEQVVIRPDLGEVQPYAFCVEYIGEPNSQYFAAHSAELRDEWVHLGVPLFFTGCSNLPSINSNSAPSTYITVQCVTPPDTWWACVGKTEIVENNFNPHFLTTIVFESRSNISPITRIRASVIQVEDRDTHTVSSSHKLNKILNNLNYGKLWKELSGIRGTHTFQ</sequence>
<keyword evidence="4" id="KW-0378">Hydrolase</keyword>
<evidence type="ECO:0000313" key="8">
    <source>
        <dbReference type="EMBL" id="PIK49718.1"/>
    </source>
</evidence>
<feature type="domain" description="C2" evidence="6">
    <location>
        <begin position="127"/>
        <end position="197"/>
    </location>
</feature>
<comment type="similarity">
    <text evidence="2">Belongs to the inositol 3,4-bisphosphate 4-phosphatase family.</text>
</comment>
<keyword evidence="5" id="KW-0443">Lipid metabolism</keyword>